<evidence type="ECO:0000259" key="1">
    <source>
        <dbReference type="Pfam" id="PF13539"/>
    </source>
</evidence>
<gene>
    <name evidence="2" type="ORF">PBI_LARENN_10</name>
</gene>
<sequence length="504" mass="56190">MALGGRMENGWPECDLSDCDFATVPGTPLRLPFRKGHPFIILQAFLRDLNEFIEPLMNSRGATDEGSWTDNNSVYTSNHKGASAFDYNWDDHPMGPAAPDPRAGWNGSVLIDGDQTPAVRELLSFYTYKGIQLVWWGNDWDSPKDSMHFQMGYNTVNNPAIVQEFIDKYIRPDGFSTFRRGGNAPQAPVVDAATVLAKAVGIGYEKAKTILPAVRAGLIQSECKSSPRIAMWLAQVGHESDSFEATEEYADGNEAEERWKYKGRTWIQLTWLSAYQGFGRWCFDRGLVSDPNCFVNDPRSLAELRWAGLGAAYYWTTTVRSTRKYPTLNQASDARDVLVATQIVNGGTNGLDKRQARYNRAIALGDELLQILGGDNDDMAQVPQDQWSWVLKAVSELHGAMFNRIVSQSPYRYPKNPDGSEPPGNVWQLHELIKNGDGMAHMAYVENAARGGDLTELGRVVRAARGQGAETAPWFVQRAQRVIAEIEKTNPDLLKRYIAERGVA</sequence>
<dbReference type="Gene3D" id="1.10.530.10">
    <property type="match status" value="1"/>
</dbReference>
<dbReference type="RefSeq" id="YP_009205384.1">
    <property type="nucleotide sequence ID" value="NC_028877.1"/>
</dbReference>
<dbReference type="InterPro" id="IPR039561">
    <property type="entry name" value="Peptidase_M15C"/>
</dbReference>
<keyword evidence="3" id="KW-1185">Reference proteome</keyword>
<dbReference type="GeneID" id="26632023"/>
<dbReference type="InterPro" id="IPR023346">
    <property type="entry name" value="Lysozyme-like_dom_sf"/>
</dbReference>
<dbReference type="SUPFAM" id="SSF53955">
    <property type="entry name" value="Lysozyme-like"/>
    <property type="match status" value="1"/>
</dbReference>
<reference evidence="2 3" key="1">
    <citation type="submission" date="2014-09" db="EMBL/GenBank/DDBJ databases">
        <authorList>
            <person name="King A.R."/>
            <person name="Cook R.C."/>
            <person name="Khenner E.M."/>
            <person name="Owens N.L."/>
            <person name="Sharma A."/>
            <person name="Stairs E.N."/>
            <person name="King R.A."/>
            <person name="Rinehart C.A."/>
            <person name="Serrano M.G."/>
            <person name="Buck G."/>
            <person name="Lee V."/>
            <person name="Wang Y."/>
            <person name="Carvalho R."/>
            <person name="Voegtly L."/>
            <person name="Shi R."/>
            <person name="Duckworth R."/>
            <person name="Johnson A."/>
            <person name="Loviza R."/>
            <person name="Walstead R."/>
            <person name="Shah Z."/>
            <person name="Kiflezghi M."/>
            <person name="Wade K."/>
            <person name="Anders K.R."/>
            <person name="Braun M.A."/>
            <person name="Delesalle V.A."/>
            <person name="Hughes L.E."/>
            <person name="Ware V.C."/>
            <person name="Bradley K.W."/>
            <person name="Barker L.P."/>
            <person name="Asai D.J."/>
            <person name="Bowman C.A."/>
            <person name="Russell D.A."/>
            <person name="Pope W.H."/>
            <person name="Jacobs-Sera D."/>
            <person name="Hendrix R.W."/>
            <person name="Hatfull G.F."/>
        </authorList>
    </citation>
    <scope>NUCLEOTIDE SEQUENCE [LARGE SCALE GENOMIC DNA]</scope>
</reference>
<feature type="domain" description="Peptidase M15C" evidence="1">
    <location>
        <begin position="76"/>
        <end position="151"/>
    </location>
</feature>
<dbReference type="GO" id="GO:0008233">
    <property type="term" value="F:peptidase activity"/>
    <property type="evidence" value="ECO:0007669"/>
    <property type="project" value="InterPro"/>
</dbReference>
<accession>A0A0A0RN22</accession>
<evidence type="ECO:0000313" key="2">
    <source>
        <dbReference type="EMBL" id="AIW02905.1"/>
    </source>
</evidence>
<dbReference type="InterPro" id="IPR009045">
    <property type="entry name" value="Zn_M74/Hedgehog-like"/>
</dbReference>
<dbReference type="OrthoDB" id="2438at10239"/>
<dbReference type="Pfam" id="PF13539">
    <property type="entry name" value="Peptidase_M15_4"/>
    <property type="match status" value="1"/>
</dbReference>
<name>A0A0A0RN22_9CAUD</name>
<dbReference type="Proteomes" id="UP000030210">
    <property type="component" value="Segment"/>
</dbReference>
<dbReference type="Gene3D" id="3.30.1380.10">
    <property type="match status" value="1"/>
</dbReference>
<organism evidence="2 3">
    <name type="scientific">Mycobacterium phage Larenn</name>
    <dbReference type="NCBI Taxonomy" id="1560285"/>
    <lineage>
        <taxon>Viruses</taxon>
        <taxon>Duplodnaviria</taxon>
        <taxon>Heunggongvirae</taxon>
        <taxon>Uroviricota</taxon>
        <taxon>Caudoviricetes</taxon>
        <taxon>Turbidovirus</taxon>
        <taxon>Turbidovirus larenn</taxon>
    </lineage>
</organism>
<dbReference type="KEGG" id="vg:26632023"/>
<protein>
    <submittedName>
        <fullName evidence="2">Lysin A</fullName>
    </submittedName>
</protein>
<evidence type="ECO:0000313" key="3">
    <source>
        <dbReference type="Proteomes" id="UP000030210"/>
    </source>
</evidence>
<dbReference type="EMBL" id="KM677210">
    <property type="protein sequence ID" value="AIW02905.1"/>
    <property type="molecule type" value="Genomic_DNA"/>
</dbReference>
<proteinExistence type="predicted"/>